<reference evidence="2 3" key="1">
    <citation type="submission" date="2020-08" db="EMBL/GenBank/DDBJ databases">
        <title>Genomic Encyclopedia of Type Strains, Phase IV (KMG-IV): sequencing the most valuable type-strain genomes for metagenomic binning, comparative biology and taxonomic classification.</title>
        <authorList>
            <person name="Goeker M."/>
        </authorList>
    </citation>
    <scope>NUCLEOTIDE SEQUENCE [LARGE SCALE GENOMIC DNA]</scope>
    <source>
        <strain evidence="2 3">DSM 19331</strain>
    </source>
</reference>
<dbReference type="Pfam" id="PF01548">
    <property type="entry name" value="DEDD_Tnp_IS110"/>
    <property type="match status" value="1"/>
</dbReference>
<evidence type="ECO:0000313" key="2">
    <source>
        <dbReference type="EMBL" id="MBB3918072.1"/>
    </source>
</evidence>
<dbReference type="GO" id="GO:0003677">
    <property type="term" value="F:DNA binding"/>
    <property type="evidence" value="ECO:0007669"/>
    <property type="project" value="InterPro"/>
</dbReference>
<feature type="domain" description="Transposase IS110-like N-terminal" evidence="1">
    <location>
        <begin position="20"/>
        <end position="70"/>
    </location>
</feature>
<gene>
    <name evidence="2" type="ORF">GGQ65_005403</name>
</gene>
<name>A0A7W6B957_9HYPH</name>
<dbReference type="Proteomes" id="UP000545490">
    <property type="component" value="Unassembled WGS sequence"/>
</dbReference>
<evidence type="ECO:0000259" key="1">
    <source>
        <dbReference type="Pfam" id="PF01548"/>
    </source>
</evidence>
<dbReference type="GO" id="GO:0006313">
    <property type="term" value="P:DNA transposition"/>
    <property type="evidence" value="ECO:0007669"/>
    <property type="project" value="InterPro"/>
</dbReference>
<protein>
    <recommendedName>
        <fullName evidence="1">Transposase IS110-like N-terminal domain-containing protein</fullName>
    </recommendedName>
</protein>
<proteinExistence type="predicted"/>
<organism evidence="2 3">
    <name type="scientific">Rhizobium fabae</name>
    <dbReference type="NCBI Taxonomy" id="573179"/>
    <lineage>
        <taxon>Bacteria</taxon>
        <taxon>Pseudomonadati</taxon>
        <taxon>Pseudomonadota</taxon>
        <taxon>Alphaproteobacteria</taxon>
        <taxon>Hyphomicrobiales</taxon>
        <taxon>Rhizobiaceae</taxon>
        <taxon>Rhizobium/Agrobacterium group</taxon>
        <taxon>Rhizobium</taxon>
    </lineage>
</organism>
<dbReference type="AlphaFoldDB" id="A0A7W6B957"/>
<dbReference type="InterPro" id="IPR002525">
    <property type="entry name" value="Transp_IS110-like_N"/>
</dbReference>
<evidence type="ECO:0000313" key="3">
    <source>
        <dbReference type="Proteomes" id="UP000545490"/>
    </source>
</evidence>
<dbReference type="EMBL" id="JACIDG010000016">
    <property type="protein sequence ID" value="MBB3918072.1"/>
    <property type="molecule type" value="Genomic_DNA"/>
</dbReference>
<accession>A0A7W6B957</accession>
<comment type="caution">
    <text evidence="2">The sequence shown here is derived from an EMBL/GenBank/DDBJ whole genome shotgun (WGS) entry which is preliminary data.</text>
</comment>
<dbReference type="GO" id="GO:0004803">
    <property type="term" value="F:transposase activity"/>
    <property type="evidence" value="ECO:0007669"/>
    <property type="project" value="InterPro"/>
</dbReference>
<sequence length="96" mass="10706">MESRPGSQWLAPSCRRWGIPSASSRRSEVYVKSNKNDIIDAAAIAEAARRPTMRFVGIKQADQVDLQMLHWVRIPMKPATDSDLKPAIFRADPGSV</sequence>